<dbReference type="Proteomes" id="UP000595197">
    <property type="component" value="Chromosome"/>
</dbReference>
<keyword evidence="1" id="KW-0812">Transmembrane</keyword>
<feature type="transmembrane region" description="Helical" evidence="1">
    <location>
        <begin position="169"/>
        <end position="186"/>
    </location>
</feature>
<dbReference type="Pfam" id="PF01970">
    <property type="entry name" value="TctA"/>
    <property type="match status" value="1"/>
</dbReference>
<evidence type="ECO:0000313" key="4">
    <source>
        <dbReference type="Proteomes" id="UP000595197"/>
    </source>
</evidence>
<reference evidence="3" key="1">
    <citation type="submission" date="2021-02" db="EMBL/GenBank/DDBJ databases">
        <title>Skermanella TT6 skin isolate.</title>
        <authorList>
            <person name="Lee K."/>
            <person name="Ganzorig M."/>
        </authorList>
    </citation>
    <scope>NUCLEOTIDE SEQUENCE</scope>
    <source>
        <strain evidence="3">TT6</strain>
    </source>
</reference>
<feature type="transmembrane region" description="Helical" evidence="1">
    <location>
        <begin position="139"/>
        <end position="163"/>
    </location>
</feature>
<evidence type="ECO:0000259" key="2">
    <source>
        <dbReference type="Pfam" id="PF01970"/>
    </source>
</evidence>
<evidence type="ECO:0000256" key="1">
    <source>
        <dbReference type="SAM" id="Phobius"/>
    </source>
</evidence>
<gene>
    <name evidence="3" type="ORF">IGS68_04845</name>
</gene>
<feature type="transmembrane region" description="Helical" evidence="1">
    <location>
        <begin position="464"/>
        <end position="488"/>
    </location>
</feature>
<keyword evidence="1" id="KW-1133">Transmembrane helix</keyword>
<feature type="domain" description="DUF112" evidence="2">
    <location>
        <begin position="20"/>
        <end position="438"/>
    </location>
</feature>
<dbReference type="PANTHER" id="PTHR35342">
    <property type="entry name" value="TRICARBOXYLIC TRANSPORT PROTEIN"/>
    <property type="match status" value="1"/>
</dbReference>
<keyword evidence="1" id="KW-0472">Membrane</keyword>
<feature type="transmembrane region" description="Helical" evidence="1">
    <location>
        <begin position="61"/>
        <end position="82"/>
    </location>
</feature>
<feature type="transmembrane region" description="Helical" evidence="1">
    <location>
        <begin position="20"/>
        <end position="49"/>
    </location>
</feature>
<evidence type="ECO:0000313" key="3">
    <source>
        <dbReference type="EMBL" id="QQP90575.1"/>
    </source>
</evidence>
<feature type="transmembrane region" description="Helical" evidence="1">
    <location>
        <begin position="109"/>
        <end position="132"/>
    </location>
</feature>
<proteinExistence type="predicted"/>
<protein>
    <submittedName>
        <fullName evidence="3">Tripartite tricarboxylate transporter permease</fullName>
    </submittedName>
</protein>
<name>A0ABX7B9Y9_9PROT</name>
<feature type="transmembrane region" description="Helical" evidence="1">
    <location>
        <begin position="390"/>
        <end position="408"/>
    </location>
</feature>
<dbReference type="RefSeq" id="WP_201077759.1">
    <property type="nucleotide sequence ID" value="NZ_CP067420.1"/>
</dbReference>
<keyword evidence="4" id="KW-1185">Reference proteome</keyword>
<feature type="transmembrane region" description="Helical" evidence="1">
    <location>
        <begin position="357"/>
        <end position="378"/>
    </location>
</feature>
<sequence length="499" mass="52618">METLAALGHGFAVALTPYNLLWSVLGVTVGTAIGVLPGIGPALTVALLLPVTYNLEPTSAFIMFAGIYYGAMYGGSTTAILLNTPGESGSIVTAIDGHEMARQGRGATALATAAIGSFVAGTIATIALTFVAPLMVQMALLFGPAEYFALMVLALVTVTAVLGDSLPRGLASLFFGLSLGLVGIDLQTGQARFTLGIPELLDGIDTVVVAVGLFAVGETLYVASRYRFETEEIYALKGSKWLSREDLRRSWKPWLRGTFLGFPIGALPAGGSEIPTFLSYLAEKRLSKHPEEFGKGAIEAVAGPEAANNASAAGTLAPLLALGLPTSATAAIMLAAFQQYGLQPGPLLFDTNPELVWGMIASLYIGNVLLLMLNLPMVGIWVKLLTIPRPWLYAGILVFATLGAYTLNNNVVDLVILWVIGLIGFGMRVLDVPVAPCVVGLILGPLAEQQFRRALAISQGDPTVFFTHPISLGLLVTALLLVLVPFLLRRRRRRAGEAG</sequence>
<accession>A0ABX7B9Y9</accession>
<dbReference type="InterPro" id="IPR002823">
    <property type="entry name" value="DUF112_TM"/>
</dbReference>
<dbReference type="PANTHER" id="PTHR35342:SF5">
    <property type="entry name" value="TRICARBOXYLIC TRANSPORT PROTEIN"/>
    <property type="match status" value="1"/>
</dbReference>
<feature type="transmembrane region" description="Helical" evidence="1">
    <location>
        <begin position="316"/>
        <end position="337"/>
    </location>
</feature>
<organism evidence="3 4">
    <name type="scientific">Skermanella cutis</name>
    <dbReference type="NCBI Taxonomy" id="2775420"/>
    <lineage>
        <taxon>Bacteria</taxon>
        <taxon>Pseudomonadati</taxon>
        <taxon>Pseudomonadota</taxon>
        <taxon>Alphaproteobacteria</taxon>
        <taxon>Rhodospirillales</taxon>
        <taxon>Azospirillaceae</taxon>
        <taxon>Skermanella</taxon>
    </lineage>
</organism>
<dbReference type="EMBL" id="CP067420">
    <property type="protein sequence ID" value="QQP90575.1"/>
    <property type="molecule type" value="Genomic_DNA"/>
</dbReference>